<comment type="caution">
    <text evidence="2">The sequence shown here is derived from an EMBL/GenBank/DDBJ whole genome shotgun (WGS) entry which is preliminary data.</text>
</comment>
<feature type="domain" description="Diphthamide synthase" evidence="1">
    <location>
        <begin position="5"/>
        <end position="202"/>
    </location>
</feature>
<dbReference type="NCBIfam" id="TIGR00290">
    <property type="entry name" value="MJ0570_dom"/>
    <property type="match status" value="1"/>
</dbReference>
<dbReference type="Proteomes" id="UP000249720">
    <property type="component" value="Unassembled WGS sequence"/>
</dbReference>
<dbReference type="Pfam" id="PF01902">
    <property type="entry name" value="Diphthami_syn_2"/>
    <property type="match status" value="1"/>
</dbReference>
<dbReference type="Gene3D" id="3.90.1490.10">
    <property type="entry name" value="putative n-type atp pyrophosphatase, domain 2"/>
    <property type="match status" value="1"/>
</dbReference>
<sequence length="236" mass="27011">MMPHRTIFNWSGGKDSALALYHILQQPQQWQVGSLLTSVNQAYNRVSMHGVRLQLMQQQANAMALPLVPLFLPEQPDMDTYNQLMGHTMQQFKAQGYTHAVFGDIFLEDLRRYREEKLAAAGFQAYFPLWQCNTTRLVHEFIDLGFQAIIVCTKAELLDSSFVGRIIDHQFVKDLPPTVDPCGENGEFHSFVFNGPIFRQPVPFTIGEKVYRTYTAPNNNEQTMGFWFCDLLPASV</sequence>
<gene>
    <name evidence="2" type="ORF">LX80_01713</name>
</gene>
<dbReference type="SUPFAM" id="SSF52402">
    <property type="entry name" value="Adenine nucleotide alpha hydrolases-like"/>
    <property type="match status" value="1"/>
</dbReference>
<reference evidence="2 3" key="1">
    <citation type="submission" date="2018-06" db="EMBL/GenBank/DDBJ databases">
        <title>Genomic Encyclopedia of Archaeal and Bacterial Type Strains, Phase II (KMG-II): from individual species to whole genera.</title>
        <authorList>
            <person name="Goeker M."/>
        </authorList>
    </citation>
    <scope>NUCLEOTIDE SEQUENCE [LARGE SCALE GENOMIC DNA]</scope>
    <source>
        <strain evidence="2 3">DSM 23241</strain>
    </source>
</reference>
<name>A0A2W7TG09_9BACT</name>
<dbReference type="PIRSF" id="PIRSF039123">
    <property type="entry name" value="Diphthamide_synthase"/>
    <property type="match status" value="1"/>
</dbReference>
<dbReference type="CDD" id="cd01994">
    <property type="entry name" value="AANH_PF0828-like"/>
    <property type="match status" value="1"/>
</dbReference>
<protein>
    <submittedName>
        <fullName evidence="2">Uncharacterized protein (TIGR00290 family)</fullName>
    </submittedName>
</protein>
<dbReference type="AlphaFoldDB" id="A0A2W7TG09"/>
<dbReference type="InterPro" id="IPR014729">
    <property type="entry name" value="Rossmann-like_a/b/a_fold"/>
</dbReference>
<dbReference type="Gene3D" id="3.40.50.620">
    <property type="entry name" value="HUPs"/>
    <property type="match status" value="1"/>
</dbReference>
<dbReference type="EMBL" id="QKZV01000005">
    <property type="protein sequence ID" value="PZX62232.1"/>
    <property type="molecule type" value="Genomic_DNA"/>
</dbReference>
<evidence type="ECO:0000259" key="1">
    <source>
        <dbReference type="Pfam" id="PF01902"/>
    </source>
</evidence>
<keyword evidence="3" id="KW-1185">Reference proteome</keyword>
<dbReference type="RefSeq" id="WP_245898025.1">
    <property type="nucleotide sequence ID" value="NZ_QKZV01000005.1"/>
</dbReference>
<evidence type="ECO:0000313" key="2">
    <source>
        <dbReference type="EMBL" id="PZX62232.1"/>
    </source>
</evidence>
<dbReference type="InterPro" id="IPR030662">
    <property type="entry name" value="DPH6/MJ0570"/>
</dbReference>
<evidence type="ECO:0000313" key="3">
    <source>
        <dbReference type="Proteomes" id="UP000249720"/>
    </source>
</evidence>
<proteinExistence type="predicted"/>
<accession>A0A2W7TG09</accession>
<dbReference type="InterPro" id="IPR002761">
    <property type="entry name" value="Diphthami_syn_dom"/>
</dbReference>
<organism evidence="2 3">
    <name type="scientific">Hydrotalea sandarakina</name>
    <dbReference type="NCBI Taxonomy" id="1004304"/>
    <lineage>
        <taxon>Bacteria</taxon>
        <taxon>Pseudomonadati</taxon>
        <taxon>Bacteroidota</taxon>
        <taxon>Chitinophagia</taxon>
        <taxon>Chitinophagales</taxon>
        <taxon>Chitinophagaceae</taxon>
        <taxon>Hydrotalea</taxon>
    </lineage>
</organism>